<evidence type="ECO:0000313" key="6">
    <source>
        <dbReference type="EMBL" id="CAD8499756.1"/>
    </source>
</evidence>
<evidence type="ECO:0000256" key="3">
    <source>
        <dbReference type="PROSITE-ProRule" id="PRU00176"/>
    </source>
</evidence>
<dbReference type="PANTHER" id="PTHR48033">
    <property type="entry name" value="RNA-BINDING (RRM/RBD/RNP MOTIFS) FAMILY PROTEIN"/>
    <property type="match status" value="1"/>
</dbReference>
<dbReference type="SMART" id="SM00360">
    <property type="entry name" value="RRM"/>
    <property type="match status" value="3"/>
</dbReference>
<protein>
    <recommendedName>
        <fullName evidence="5">RRM domain-containing protein</fullName>
    </recommendedName>
</protein>
<keyword evidence="3" id="KW-0694">RNA-binding</keyword>
<dbReference type="PANTHER" id="PTHR48033:SF10">
    <property type="entry name" value="RNA-BINDING PROTEIN SQUID"/>
    <property type="match status" value="1"/>
</dbReference>
<dbReference type="CDD" id="cd00590">
    <property type="entry name" value="RRM_SF"/>
    <property type="match status" value="1"/>
</dbReference>
<evidence type="ECO:0000259" key="5">
    <source>
        <dbReference type="PROSITE" id="PS50102"/>
    </source>
</evidence>
<name>A0A7S0F279_9CRYP</name>
<evidence type="ECO:0000256" key="4">
    <source>
        <dbReference type="SAM" id="MobiDB-lite"/>
    </source>
</evidence>
<dbReference type="GO" id="GO:0000785">
    <property type="term" value="C:chromatin"/>
    <property type="evidence" value="ECO:0007669"/>
    <property type="project" value="TreeGrafter"/>
</dbReference>
<dbReference type="GO" id="GO:0005654">
    <property type="term" value="C:nucleoplasm"/>
    <property type="evidence" value="ECO:0007669"/>
    <property type="project" value="TreeGrafter"/>
</dbReference>
<feature type="domain" description="RRM" evidence="5">
    <location>
        <begin position="18"/>
        <end position="104"/>
    </location>
</feature>
<gene>
    <name evidence="6" type="ORF">HPHI1048_LOCUS18965</name>
</gene>
<keyword evidence="2" id="KW-0539">Nucleus</keyword>
<accession>A0A7S0F279</accession>
<dbReference type="Pfam" id="PF00076">
    <property type="entry name" value="RRM_1"/>
    <property type="match status" value="3"/>
</dbReference>
<dbReference type="GO" id="GO:0010468">
    <property type="term" value="P:regulation of gene expression"/>
    <property type="evidence" value="ECO:0007669"/>
    <property type="project" value="TreeGrafter"/>
</dbReference>
<dbReference type="InterPro" id="IPR012677">
    <property type="entry name" value="Nucleotide-bd_a/b_plait_sf"/>
</dbReference>
<feature type="region of interest" description="Disordered" evidence="4">
    <location>
        <begin position="225"/>
        <end position="246"/>
    </location>
</feature>
<evidence type="ECO:0000256" key="2">
    <source>
        <dbReference type="ARBA" id="ARBA00023242"/>
    </source>
</evidence>
<feature type="domain" description="RRM" evidence="5">
    <location>
        <begin position="326"/>
        <end position="395"/>
    </location>
</feature>
<sequence>MSAGGDANGSDVTAKPEQKMIVFGIPYQTTSEGFRDYFAQYGELLECELMFSREGRSRGFGFVLFKDEEVNNRVKDMQHSIDGRSLDLKLRDMGDKFKYEEGRPALSKTKIFIGRLGDAVEPEDLRQYFEQFGAITDVFMPVHHATGKRKNCGFVEFQDPSSASQALEQSKHVIKGVECTAQAAAPKVDKHDRRGFDGYGMDRFGVDRGFGRGFRNDYGGWSRDGRDSWSMRDRSPRRFDDPRMMGDMMGRPGWDGMGGMGAGMEDMWSMMFERMREMYDRGDPYGMGASAGYMGGAGYMPGREVPAWGAAPVAPAARYAAAGEMRRLLIENIPRTIAWQTLKDLFKRFGNVVRADVYPDGQGTVVFDNPNDARNALTAMNGHLLEGNQIRIRLE</sequence>
<proteinExistence type="predicted"/>
<reference evidence="6" key="1">
    <citation type="submission" date="2021-01" db="EMBL/GenBank/DDBJ databases">
        <authorList>
            <person name="Corre E."/>
            <person name="Pelletier E."/>
            <person name="Niang G."/>
            <person name="Scheremetjew M."/>
            <person name="Finn R."/>
            <person name="Kale V."/>
            <person name="Holt S."/>
            <person name="Cochrane G."/>
            <person name="Meng A."/>
            <person name="Brown T."/>
            <person name="Cohen L."/>
        </authorList>
    </citation>
    <scope>NUCLEOTIDE SEQUENCE</scope>
    <source>
        <strain evidence="6">CCMP325</strain>
    </source>
</reference>
<dbReference type="Gene3D" id="3.30.70.330">
    <property type="match status" value="3"/>
</dbReference>
<organism evidence="6">
    <name type="scientific">Hanusia phi</name>
    <dbReference type="NCBI Taxonomy" id="3032"/>
    <lineage>
        <taxon>Eukaryota</taxon>
        <taxon>Cryptophyceae</taxon>
        <taxon>Pyrenomonadales</taxon>
        <taxon>Geminigeraceae</taxon>
        <taxon>Hanusia</taxon>
    </lineage>
</organism>
<dbReference type="EMBL" id="HBEO01028003">
    <property type="protein sequence ID" value="CAD8499756.1"/>
    <property type="molecule type" value="Transcribed_RNA"/>
</dbReference>
<dbReference type="PROSITE" id="PS50102">
    <property type="entry name" value="RRM"/>
    <property type="match status" value="3"/>
</dbReference>
<evidence type="ECO:0000256" key="1">
    <source>
        <dbReference type="ARBA" id="ARBA00004123"/>
    </source>
</evidence>
<feature type="compositionally biased region" description="Basic and acidic residues" evidence="4">
    <location>
        <begin position="225"/>
        <end position="244"/>
    </location>
</feature>
<dbReference type="AlphaFoldDB" id="A0A7S0F279"/>
<dbReference type="InterPro" id="IPR035979">
    <property type="entry name" value="RBD_domain_sf"/>
</dbReference>
<dbReference type="InterPro" id="IPR000504">
    <property type="entry name" value="RRM_dom"/>
</dbReference>
<feature type="domain" description="RRM" evidence="5">
    <location>
        <begin position="109"/>
        <end position="193"/>
    </location>
</feature>
<dbReference type="GO" id="GO:0003723">
    <property type="term" value="F:RNA binding"/>
    <property type="evidence" value="ECO:0007669"/>
    <property type="project" value="UniProtKB-UniRule"/>
</dbReference>
<comment type="subcellular location">
    <subcellularLocation>
        <location evidence="1">Nucleus</location>
    </subcellularLocation>
</comment>
<dbReference type="SUPFAM" id="SSF54928">
    <property type="entry name" value="RNA-binding domain, RBD"/>
    <property type="match status" value="2"/>
</dbReference>